<protein>
    <recommendedName>
        <fullName evidence="10">Recombinase family protein</fullName>
    </recommendedName>
</protein>
<dbReference type="PANTHER" id="PTHR30461">
    <property type="entry name" value="DNA-INVERTASE FROM LAMBDOID PROPHAGE"/>
    <property type="match status" value="1"/>
</dbReference>
<dbReference type="GO" id="GO:0000150">
    <property type="term" value="F:DNA strand exchange activity"/>
    <property type="evidence" value="ECO:0007669"/>
    <property type="project" value="InterPro"/>
</dbReference>
<evidence type="ECO:0000259" key="8">
    <source>
        <dbReference type="PROSITE" id="PS51737"/>
    </source>
</evidence>
<dbReference type="InterPro" id="IPR038109">
    <property type="entry name" value="DNA_bind_recomb_sf"/>
</dbReference>
<sequence>MSRSNPLPQVAAIYCRVSTTAQSEEGTSLASQEAACRAYAEARGYAVGPIFTDVHSGADLFRRDGMADLLRAIKQREVGIVIAYALDRLSRSQIHFGLIYSEADHAGVPIELVTEKLDDTPVGRFVMAANSFSAEIEREKIRERSLRGKKTRVQSGKIHNHSAELYGFRRDKDRGVRTVYTPEAGIVQRIFAAVAYEGITIRSLARDLNSDGVPAPSEGKRTYKDGRVCRWNPSTLYRMLADPSYKGDTVLWRHRSRGAGKMWQLRDEGEWIRLPEGTTPPIVTAELWAAAQERLRTGTVSTTRNADRPYLLRGLIYCSVCGNRMYTCPEHGRPMYRCSSRGKALGACGGKRVNGDAVESWAWSQIETILRDPSTIIAEVERRRQRGPDAALQSNRDATARLLAKLEKQRERLIRRYADADDDSFPWELVEREVARVESERRTAQALLADIDARLGEQETAIVRLDSLRTYCDRVSANLEHADFATRRNAVEALIERVDANGRDWTLIGSIPTGESVGVVSHSS</sequence>
<dbReference type="PROSITE" id="PS51736">
    <property type="entry name" value="RECOMBINASES_3"/>
    <property type="match status" value="1"/>
</dbReference>
<dbReference type="InterPro" id="IPR025827">
    <property type="entry name" value="Zn_ribbon_recom_dom"/>
</dbReference>
<reference evidence="9" key="1">
    <citation type="submission" date="2020-02" db="EMBL/GenBank/DDBJ databases">
        <authorList>
            <person name="Meier V. D."/>
        </authorList>
    </citation>
    <scope>NUCLEOTIDE SEQUENCE</scope>
    <source>
        <strain evidence="9">AVDCRST_MAG93</strain>
    </source>
</reference>
<proteinExistence type="predicted"/>
<evidence type="ECO:0008006" key="10">
    <source>
        <dbReference type="Google" id="ProtNLM"/>
    </source>
</evidence>
<dbReference type="PROSITE" id="PS00397">
    <property type="entry name" value="RECOMBINASES_1"/>
    <property type="match status" value="1"/>
</dbReference>
<evidence type="ECO:0000256" key="1">
    <source>
        <dbReference type="ARBA" id="ARBA00022908"/>
    </source>
</evidence>
<dbReference type="Pfam" id="PF00239">
    <property type="entry name" value="Resolvase"/>
    <property type="match status" value="1"/>
</dbReference>
<dbReference type="InterPro" id="IPR011109">
    <property type="entry name" value="DNA_bind_recombinase_dom"/>
</dbReference>
<keyword evidence="2" id="KW-0238">DNA-binding</keyword>
<keyword evidence="3" id="KW-0233">DNA recombination</keyword>
<dbReference type="GO" id="GO:0015074">
    <property type="term" value="P:DNA integration"/>
    <property type="evidence" value="ECO:0007669"/>
    <property type="project" value="UniProtKB-KW"/>
</dbReference>
<evidence type="ECO:0000259" key="7">
    <source>
        <dbReference type="PROSITE" id="PS51736"/>
    </source>
</evidence>
<evidence type="ECO:0000256" key="2">
    <source>
        <dbReference type="ARBA" id="ARBA00023125"/>
    </source>
</evidence>
<keyword evidence="1" id="KW-0229">DNA integration</keyword>
<dbReference type="PANTHER" id="PTHR30461:SF23">
    <property type="entry name" value="DNA RECOMBINASE-RELATED"/>
    <property type="match status" value="1"/>
</dbReference>
<evidence type="ECO:0000256" key="6">
    <source>
        <dbReference type="SAM" id="Coils"/>
    </source>
</evidence>
<dbReference type="Gene3D" id="3.90.1750.20">
    <property type="entry name" value="Putative Large Serine Recombinase, Chain B, Domain 2"/>
    <property type="match status" value="1"/>
</dbReference>
<evidence type="ECO:0000256" key="3">
    <source>
        <dbReference type="ARBA" id="ARBA00023172"/>
    </source>
</evidence>
<accession>A0A6J4K6A1</accession>
<dbReference type="InterPro" id="IPR006118">
    <property type="entry name" value="Recombinase_CS"/>
</dbReference>
<gene>
    <name evidence="9" type="ORF">AVDCRST_MAG93-4292</name>
</gene>
<dbReference type="Gene3D" id="3.40.50.1390">
    <property type="entry name" value="Resolvase, N-terminal catalytic domain"/>
    <property type="match status" value="1"/>
</dbReference>
<dbReference type="InterPro" id="IPR036162">
    <property type="entry name" value="Resolvase-like_N_sf"/>
</dbReference>
<organism evidence="9">
    <name type="scientific">uncultured Chloroflexia bacterium</name>
    <dbReference type="NCBI Taxonomy" id="1672391"/>
    <lineage>
        <taxon>Bacteria</taxon>
        <taxon>Bacillati</taxon>
        <taxon>Chloroflexota</taxon>
        <taxon>Chloroflexia</taxon>
        <taxon>environmental samples</taxon>
    </lineage>
</organism>
<keyword evidence="6" id="KW-0175">Coiled coil</keyword>
<evidence type="ECO:0000256" key="4">
    <source>
        <dbReference type="PIRSR" id="PIRSR606118-50"/>
    </source>
</evidence>
<dbReference type="PROSITE" id="PS51737">
    <property type="entry name" value="RECOMBINASE_DNA_BIND"/>
    <property type="match status" value="1"/>
</dbReference>
<dbReference type="Pfam" id="PF07508">
    <property type="entry name" value="Recombinase"/>
    <property type="match status" value="1"/>
</dbReference>
<name>A0A6J4K6A1_9CHLR</name>
<dbReference type="GO" id="GO:0003677">
    <property type="term" value="F:DNA binding"/>
    <property type="evidence" value="ECO:0007669"/>
    <property type="project" value="UniProtKB-KW"/>
</dbReference>
<evidence type="ECO:0000256" key="5">
    <source>
        <dbReference type="PROSITE-ProRule" id="PRU10137"/>
    </source>
</evidence>
<feature type="active site" description="O-(5'-phospho-DNA)-serine intermediate" evidence="4 5">
    <location>
        <position position="18"/>
    </location>
</feature>
<dbReference type="Pfam" id="PF13408">
    <property type="entry name" value="Zn_ribbon_recom"/>
    <property type="match status" value="1"/>
</dbReference>
<dbReference type="SUPFAM" id="SSF53041">
    <property type="entry name" value="Resolvase-like"/>
    <property type="match status" value="1"/>
</dbReference>
<feature type="domain" description="Resolvase/invertase-type recombinase catalytic" evidence="7">
    <location>
        <begin position="10"/>
        <end position="156"/>
    </location>
</feature>
<feature type="domain" description="Recombinase" evidence="8">
    <location>
        <begin position="165"/>
        <end position="301"/>
    </location>
</feature>
<dbReference type="InterPro" id="IPR050639">
    <property type="entry name" value="SSR_resolvase"/>
</dbReference>
<dbReference type="CDD" id="cd00338">
    <property type="entry name" value="Ser_Recombinase"/>
    <property type="match status" value="1"/>
</dbReference>
<dbReference type="SMART" id="SM00857">
    <property type="entry name" value="Resolvase"/>
    <property type="match status" value="1"/>
</dbReference>
<feature type="coiled-coil region" evidence="6">
    <location>
        <begin position="396"/>
        <end position="423"/>
    </location>
</feature>
<dbReference type="EMBL" id="CADCTR010001444">
    <property type="protein sequence ID" value="CAA9296414.1"/>
    <property type="molecule type" value="Genomic_DNA"/>
</dbReference>
<dbReference type="InterPro" id="IPR006119">
    <property type="entry name" value="Resolv_N"/>
</dbReference>
<evidence type="ECO:0000313" key="9">
    <source>
        <dbReference type="EMBL" id="CAA9296414.1"/>
    </source>
</evidence>
<dbReference type="AlphaFoldDB" id="A0A6J4K6A1"/>